<feature type="transmembrane region" description="Helical" evidence="7">
    <location>
        <begin position="234"/>
        <end position="253"/>
    </location>
</feature>
<protein>
    <submittedName>
        <fullName evidence="8">MATE family efflux transporter</fullName>
    </submittedName>
</protein>
<evidence type="ECO:0000256" key="7">
    <source>
        <dbReference type="SAM" id="Phobius"/>
    </source>
</evidence>
<sequence>MKTEKGFYRNFFSIYIMLVLQNVVTISVNLADNVMLGGYSEAALSGVAAVNQIQFVYQQLLLALGDGLVIFCSQYWGKRQTEPMRKISSVAMRAGLFIAVVLFAAVSLFPQRAVGLFTTEESIIREGAAYLGIVKYTYVFFAVTIILLATLRSVETVKIAFWLSVMAFCVNCCINYVLIYGRFGVPELGAKGAAIGTLAARIAECAVLLVYIAKKEKKLHLQLKDYFRADRLMAGDYFRVCLPMLVVQGLWGLNTALQTVILGHMSAAAIAANSAASTLFLLVKSMSVGASSTASVIVGKTIGTGNIPLVKHYSSIMQRMFVVIGLVSGLLLFLIRIPVMTLYDLSPEAMEMMNTFLIILSVVCVGMSYQMPTNNGIIRGGGNAMFVVKMDLVSIWMIVIPLSFAMAFVVKASPAVVVCCLNADQIFKCVPAFLESHYGNWIRKLTRE</sequence>
<evidence type="ECO:0000256" key="5">
    <source>
        <dbReference type="ARBA" id="ARBA00022989"/>
    </source>
</evidence>
<feature type="transmembrane region" description="Helical" evidence="7">
    <location>
        <begin position="89"/>
        <end position="109"/>
    </location>
</feature>
<feature type="transmembrane region" description="Helical" evidence="7">
    <location>
        <begin position="193"/>
        <end position="213"/>
    </location>
</feature>
<evidence type="ECO:0000313" key="8">
    <source>
        <dbReference type="EMBL" id="MBE5063762.1"/>
    </source>
</evidence>
<feature type="transmembrane region" description="Helical" evidence="7">
    <location>
        <begin position="320"/>
        <end position="340"/>
    </location>
</feature>
<dbReference type="InterPro" id="IPR047135">
    <property type="entry name" value="YsiQ"/>
</dbReference>
<feature type="transmembrane region" description="Helical" evidence="7">
    <location>
        <begin position="55"/>
        <end position="77"/>
    </location>
</feature>
<keyword evidence="3" id="KW-1003">Cell membrane</keyword>
<dbReference type="PIRSF" id="PIRSF006603">
    <property type="entry name" value="DinF"/>
    <property type="match status" value="1"/>
</dbReference>
<dbReference type="InterPro" id="IPR048279">
    <property type="entry name" value="MdtK-like"/>
</dbReference>
<accession>A0ABR9RLB5</accession>
<dbReference type="EMBL" id="JADCKL010000009">
    <property type="protein sequence ID" value="MBE5063762.1"/>
    <property type="molecule type" value="Genomic_DNA"/>
</dbReference>
<comment type="subcellular location">
    <subcellularLocation>
        <location evidence="1">Cell membrane</location>
        <topology evidence="1">Multi-pass membrane protein</topology>
    </subcellularLocation>
</comment>
<dbReference type="PANTHER" id="PTHR42925">
    <property type="entry name" value="MULTIDRUG AND TOXIN EFFLUX PROTEIN MATE FAMILY"/>
    <property type="match status" value="1"/>
</dbReference>
<proteinExistence type="predicted"/>
<gene>
    <name evidence="8" type="ORF">INF30_10890</name>
</gene>
<keyword evidence="4 7" id="KW-0812">Transmembrane</keyword>
<keyword evidence="9" id="KW-1185">Reference proteome</keyword>
<feature type="transmembrane region" description="Helical" evidence="7">
    <location>
        <begin position="12"/>
        <end position="31"/>
    </location>
</feature>
<organism evidence="8 9">
    <name type="scientific">Claveliimonas monacensis</name>
    <dbReference type="NCBI Taxonomy" id="2779351"/>
    <lineage>
        <taxon>Bacteria</taxon>
        <taxon>Bacillati</taxon>
        <taxon>Bacillota</taxon>
        <taxon>Clostridia</taxon>
        <taxon>Lachnospirales</taxon>
        <taxon>Lachnospiraceae</taxon>
        <taxon>Claveliimonas</taxon>
    </lineage>
</organism>
<evidence type="ECO:0000256" key="6">
    <source>
        <dbReference type="ARBA" id="ARBA00023136"/>
    </source>
</evidence>
<dbReference type="Pfam" id="PF01554">
    <property type="entry name" value="MatE"/>
    <property type="match status" value="2"/>
</dbReference>
<keyword evidence="2" id="KW-0813">Transport</keyword>
<reference evidence="8 9" key="1">
    <citation type="submission" date="2020-10" db="EMBL/GenBank/DDBJ databases">
        <title>ChiBAC.</title>
        <authorList>
            <person name="Zenner C."/>
            <person name="Hitch T.C.A."/>
            <person name="Clavel T."/>
        </authorList>
    </citation>
    <scope>NUCLEOTIDE SEQUENCE [LARGE SCALE GENOMIC DNA]</scope>
    <source>
        <strain evidence="8 9">DSM 108991</strain>
    </source>
</reference>
<comment type="caution">
    <text evidence="8">The sequence shown here is derived from an EMBL/GenBank/DDBJ whole genome shotgun (WGS) entry which is preliminary data.</text>
</comment>
<dbReference type="InterPro" id="IPR002528">
    <property type="entry name" value="MATE_fam"/>
</dbReference>
<dbReference type="RefSeq" id="WP_226395204.1">
    <property type="nucleotide sequence ID" value="NZ_JADCKL010000009.1"/>
</dbReference>
<evidence type="ECO:0000256" key="1">
    <source>
        <dbReference type="ARBA" id="ARBA00004651"/>
    </source>
</evidence>
<evidence type="ECO:0000256" key="2">
    <source>
        <dbReference type="ARBA" id="ARBA00022448"/>
    </source>
</evidence>
<feature type="transmembrane region" description="Helical" evidence="7">
    <location>
        <begin position="392"/>
        <end position="410"/>
    </location>
</feature>
<feature type="transmembrane region" description="Helical" evidence="7">
    <location>
        <begin position="161"/>
        <end position="181"/>
    </location>
</feature>
<evidence type="ECO:0000256" key="4">
    <source>
        <dbReference type="ARBA" id="ARBA00022692"/>
    </source>
</evidence>
<keyword evidence="5 7" id="KW-1133">Transmembrane helix</keyword>
<dbReference type="Proteomes" id="UP000758652">
    <property type="component" value="Unassembled WGS sequence"/>
</dbReference>
<evidence type="ECO:0000313" key="9">
    <source>
        <dbReference type="Proteomes" id="UP000758652"/>
    </source>
</evidence>
<feature type="transmembrane region" description="Helical" evidence="7">
    <location>
        <begin position="129"/>
        <end position="149"/>
    </location>
</feature>
<name>A0ABR9RLB5_9FIRM</name>
<evidence type="ECO:0000256" key="3">
    <source>
        <dbReference type="ARBA" id="ARBA00022475"/>
    </source>
</evidence>
<dbReference type="PANTHER" id="PTHR42925:SF2">
    <property type="entry name" value="NA+ DRIVEN MULTIDRUG EFFLUX PUMP"/>
    <property type="match status" value="1"/>
</dbReference>
<feature type="transmembrane region" description="Helical" evidence="7">
    <location>
        <begin position="352"/>
        <end position="371"/>
    </location>
</feature>
<keyword evidence="6 7" id="KW-0472">Membrane</keyword>
<dbReference type="NCBIfam" id="TIGR00797">
    <property type="entry name" value="matE"/>
    <property type="match status" value="1"/>
</dbReference>